<dbReference type="SFLD" id="SFLDG01135">
    <property type="entry name" value="C1.5.6:_HAD__Beta-PGM__Phospha"/>
    <property type="match status" value="1"/>
</dbReference>
<evidence type="ECO:0000256" key="3">
    <source>
        <dbReference type="ARBA" id="ARBA00050405"/>
    </source>
</evidence>
<dbReference type="InterPro" id="IPR023198">
    <property type="entry name" value="PGP-like_dom2"/>
</dbReference>
<dbReference type="SUPFAM" id="SSF56784">
    <property type="entry name" value="HAD-like"/>
    <property type="match status" value="1"/>
</dbReference>
<keyword evidence="2" id="KW-0808">Transferase</keyword>
<dbReference type="Pfam" id="PF13419">
    <property type="entry name" value="HAD_2"/>
    <property type="match status" value="1"/>
</dbReference>
<evidence type="ECO:0000256" key="2">
    <source>
        <dbReference type="ARBA" id="ARBA00023137"/>
    </source>
</evidence>
<dbReference type="GO" id="GO:0006281">
    <property type="term" value="P:DNA repair"/>
    <property type="evidence" value="ECO:0007669"/>
    <property type="project" value="TreeGrafter"/>
</dbReference>
<evidence type="ECO:0000256" key="4">
    <source>
        <dbReference type="ARBA" id="ARBA00069527"/>
    </source>
</evidence>
<comment type="caution">
    <text evidence="6">The sequence shown here is derived from an EMBL/GenBank/DDBJ whole genome shotgun (WGS) entry which is preliminary data.</text>
</comment>
<dbReference type="GO" id="GO:0004713">
    <property type="term" value="F:protein tyrosine kinase activity"/>
    <property type="evidence" value="ECO:0007669"/>
    <property type="project" value="UniProtKB-KW"/>
</dbReference>
<protein>
    <recommendedName>
        <fullName evidence="4">Tyrosine-protein kinase PtkA</fullName>
    </recommendedName>
    <alternativeName>
        <fullName evidence="5">Protein tyrosine kinase A</fullName>
    </alternativeName>
</protein>
<evidence type="ECO:0000313" key="7">
    <source>
        <dbReference type="Proteomes" id="UP000309454"/>
    </source>
</evidence>
<comment type="similarity">
    <text evidence="1">Belongs to the HAD-like hydrolase superfamily. CbbY/CbbZ/Gph/YieH family.</text>
</comment>
<dbReference type="GO" id="GO:0008967">
    <property type="term" value="F:phosphoglycolate phosphatase activity"/>
    <property type="evidence" value="ECO:0007669"/>
    <property type="project" value="TreeGrafter"/>
</dbReference>
<keyword evidence="6" id="KW-0378">Hydrolase</keyword>
<dbReference type="Gene3D" id="3.40.50.1000">
    <property type="entry name" value="HAD superfamily/HAD-like"/>
    <property type="match status" value="1"/>
</dbReference>
<dbReference type="PRINTS" id="PR00413">
    <property type="entry name" value="HADHALOGNASE"/>
</dbReference>
<dbReference type="InterPro" id="IPR050155">
    <property type="entry name" value="HAD-like_hydrolase_sf"/>
</dbReference>
<dbReference type="EMBL" id="SSTM01000002">
    <property type="protein sequence ID" value="TJW11329.1"/>
    <property type="molecule type" value="Genomic_DNA"/>
</dbReference>
<dbReference type="InterPro" id="IPR006439">
    <property type="entry name" value="HAD-SF_hydro_IA"/>
</dbReference>
<evidence type="ECO:0000256" key="5">
    <source>
        <dbReference type="ARBA" id="ARBA00080335"/>
    </source>
</evidence>
<dbReference type="PANTHER" id="PTHR43434">
    <property type="entry name" value="PHOSPHOGLYCOLATE PHOSPHATASE"/>
    <property type="match status" value="1"/>
</dbReference>
<keyword evidence="2" id="KW-0418">Kinase</keyword>
<dbReference type="InterPro" id="IPR041492">
    <property type="entry name" value="HAD_2"/>
</dbReference>
<keyword evidence="7" id="KW-1185">Reference proteome</keyword>
<proteinExistence type="inferred from homology"/>
<dbReference type="FunFam" id="3.40.50.1000:FF:000022">
    <property type="entry name" value="Phosphoglycolate phosphatase"/>
    <property type="match status" value="1"/>
</dbReference>
<dbReference type="SFLD" id="SFLDG01129">
    <property type="entry name" value="C1.5:_HAD__Beta-PGM__Phosphata"/>
    <property type="match status" value="1"/>
</dbReference>
<dbReference type="InterPro" id="IPR023214">
    <property type="entry name" value="HAD_sf"/>
</dbReference>
<dbReference type="NCBIfam" id="TIGR01549">
    <property type="entry name" value="HAD-SF-IA-v1"/>
    <property type="match status" value="1"/>
</dbReference>
<dbReference type="AlphaFoldDB" id="A0A4T9T8F8"/>
<keyword evidence="2" id="KW-0829">Tyrosine-protein kinase</keyword>
<organism evidence="6 7">
    <name type="scientific">Parvibacter caecicola</name>
    <dbReference type="NCBI Taxonomy" id="747645"/>
    <lineage>
        <taxon>Bacteria</taxon>
        <taxon>Bacillati</taxon>
        <taxon>Actinomycetota</taxon>
        <taxon>Coriobacteriia</taxon>
        <taxon>Coriobacteriales</taxon>
        <taxon>Coriobacteriaceae</taxon>
        <taxon>Parvibacter</taxon>
    </lineage>
</organism>
<dbReference type="Proteomes" id="UP000309454">
    <property type="component" value="Unassembled WGS sequence"/>
</dbReference>
<evidence type="ECO:0000313" key="6">
    <source>
        <dbReference type="EMBL" id="TJW11329.1"/>
    </source>
</evidence>
<dbReference type="InterPro" id="IPR036412">
    <property type="entry name" value="HAD-like_sf"/>
</dbReference>
<dbReference type="OrthoDB" id="9797743at2"/>
<dbReference type="SFLD" id="SFLDS00003">
    <property type="entry name" value="Haloacid_Dehalogenase"/>
    <property type="match status" value="1"/>
</dbReference>
<gene>
    <name evidence="6" type="ORF">E5982_03725</name>
</gene>
<name>A0A4T9T8F8_9ACTN</name>
<reference evidence="6 7" key="1">
    <citation type="submission" date="2019-04" db="EMBL/GenBank/DDBJ databases">
        <title>Microbes associate with the intestines of laboratory mice.</title>
        <authorList>
            <person name="Navarre W."/>
            <person name="Wong E."/>
            <person name="Huang K.C."/>
            <person name="Tropini C."/>
            <person name="Ng K."/>
            <person name="Yu B."/>
        </authorList>
    </citation>
    <scope>NUCLEOTIDE SEQUENCE [LARGE SCALE GENOMIC DNA]</scope>
    <source>
        <strain evidence="6 7">NM48_B13</strain>
    </source>
</reference>
<dbReference type="Gene3D" id="1.10.150.240">
    <property type="entry name" value="Putative phosphatase, domain 2"/>
    <property type="match status" value="1"/>
</dbReference>
<dbReference type="PANTHER" id="PTHR43434:SF26">
    <property type="entry name" value="PYROPHOSPHATASE PPAX"/>
    <property type="match status" value="1"/>
</dbReference>
<dbReference type="RefSeq" id="WP_136845494.1">
    <property type="nucleotide sequence ID" value="NZ_SSTM01000002.1"/>
</dbReference>
<evidence type="ECO:0000256" key="1">
    <source>
        <dbReference type="ARBA" id="ARBA00006171"/>
    </source>
</evidence>
<accession>A0A4T9T8F8</accession>
<comment type="catalytic activity">
    <reaction evidence="3">
        <text>L-tyrosyl-[protein] + ATP = O-phospho-L-tyrosyl-[protein] + ADP + H(+)</text>
        <dbReference type="Rhea" id="RHEA:10596"/>
        <dbReference type="Rhea" id="RHEA-COMP:10136"/>
        <dbReference type="Rhea" id="RHEA-COMP:20101"/>
        <dbReference type="ChEBI" id="CHEBI:15378"/>
        <dbReference type="ChEBI" id="CHEBI:30616"/>
        <dbReference type="ChEBI" id="CHEBI:46858"/>
        <dbReference type="ChEBI" id="CHEBI:61978"/>
        <dbReference type="ChEBI" id="CHEBI:456216"/>
    </reaction>
    <physiologicalReaction direction="left-to-right" evidence="3">
        <dbReference type="Rhea" id="RHEA:10597"/>
    </physiologicalReaction>
</comment>
<sequence length="220" mass="23607">MTHAAPLDAILFDADGTLIDTYEIILASMRYSINEVLGKNCSDAELMHGVGTPLIDQMVHFCDGNREEAERIIQVYRDHNDIVHDASISAFPDTAAALARLKAAGIKMGVVTSKRHAMAARGLEMSGIAGYFPVLIGHDDWPEHKPAPGPVLHGCQLLGTAPARTLYVGDSPYDIQAGNAADCSTAAALWGMFSEDELAAQHPTYRAHSLTQLLDQLGIG</sequence>
<dbReference type="GO" id="GO:0005829">
    <property type="term" value="C:cytosol"/>
    <property type="evidence" value="ECO:0007669"/>
    <property type="project" value="TreeGrafter"/>
</dbReference>